<name>A0A0B7AJE8_9EUPU</name>
<proteinExistence type="predicted"/>
<sequence>MYYWVVMKFTTTKPDAHKSIHMSKCPQYSLTHLTYDLRYQTWHLETKLKGKLWDIGDLLPTNEFMEPLISLV</sequence>
<evidence type="ECO:0000313" key="1">
    <source>
        <dbReference type="EMBL" id="CEK80928.1"/>
    </source>
</evidence>
<dbReference type="AlphaFoldDB" id="A0A0B7AJE8"/>
<evidence type="ECO:0000313" key="2">
    <source>
        <dbReference type="EMBL" id="CEK80929.1"/>
    </source>
</evidence>
<accession>A0A0B7AJE8</accession>
<dbReference type="EMBL" id="HACG01034063">
    <property type="protein sequence ID" value="CEK80928.1"/>
    <property type="molecule type" value="Transcribed_RNA"/>
</dbReference>
<organism evidence="1">
    <name type="scientific">Arion vulgaris</name>
    <dbReference type="NCBI Taxonomy" id="1028688"/>
    <lineage>
        <taxon>Eukaryota</taxon>
        <taxon>Metazoa</taxon>
        <taxon>Spiralia</taxon>
        <taxon>Lophotrochozoa</taxon>
        <taxon>Mollusca</taxon>
        <taxon>Gastropoda</taxon>
        <taxon>Heterobranchia</taxon>
        <taxon>Euthyneura</taxon>
        <taxon>Panpulmonata</taxon>
        <taxon>Eupulmonata</taxon>
        <taxon>Stylommatophora</taxon>
        <taxon>Helicina</taxon>
        <taxon>Arionoidea</taxon>
        <taxon>Arionidae</taxon>
        <taxon>Arion</taxon>
    </lineage>
</organism>
<gene>
    <name evidence="1" type="primary">ORF123470</name>
    <name evidence="2" type="synonym">ORF123471</name>
</gene>
<dbReference type="EMBL" id="HACG01034064">
    <property type="protein sequence ID" value="CEK80929.1"/>
    <property type="molecule type" value="Transcribed_RNA"/>
</dbReference>
<protein>
    <submittedName>
        <fullName evidence="1">Uncharacterized protein</fullName>
    </submittedName>
</protein>
<reference evidence="1" key="1">
    <citation type="submission" date="2014-12" db="EMBL/GenBank/DDBJ databases">
        <title>Insight into the proteome of Arion vulgaris.</title>
        <authorList>
            <person name="Aradska J."/>
            <person name="Bulat T."/>
            <person name="Smidak R."/>
            <person name="Sarate P."/>
            <person name="Gangsoo J."/>
            <person name="Sialana F."/>
            <person name="Bilban M."/>
            <person name="Lubec G."/>
        </authorList>
    </citation>
    <scope>NUCLEOTIDE SEQUENCE</scope>
    <source>
        <tissue evidence="1">Skin</tissue>
    </source>
</reference>